<dbReference type="GO" id="GO:0016787">
    <property type="term" value="F:hydrolase activity"/>
    <property type="evidence" value="ECO:0007669"/>
    <property type="project" value="UniProtKB-KW"/>
</dbReference>
<dbReference type="InterPro" id="IPR029058">
    <property type="entry name" value="AB_hydrolase_fold"/>
</dbReference>
<dbReference type="InterPro" id="IPR050309">
    <property type="entry name" value="Type-B_Carboxylest/Lipase"/>
</dbReference>
<keyword evidence="6" id="KW-1185">Reference proteome</keyword>
<comment type="similarity">
    <text evidence="1 3">Belongs to the type-B carboxylesterase/lipase family.</text>
</comment>
<keyword evidence="3" id="KW-0732">Signal</keyword>
<dbReference type="EMBL" id="LN679101">
    <property type="protein sequence ID" value="CEL55914.1"/>
    <property type="molecule type" value="Genomic_DNA"/>
</dbReference>
<dbReference type="STRING" id="1108050.A0A0B7FG74"/>
<sequence length="541" mass="59847">MTRVLAFSFFFSTLLLSPEVLSAKVTLEYGTFVGYDNYGHDANTTLPNPVVAYLNIPYAAPPTGQRRFRHPQAPLKFNGSFNSTVYGPACPQPGVLNIDEDCLTLAVYAPKGTKSSDKLPVVIWFHGGAFNAGSKNQISLASMVSGAPVKYVAVGVNYRLGAYGWLPSNLTQKAGLLNLGLYDQAYAIGWVQKHIKSFGGNPEQVTLFGQSAGGTTVGYHMFHVEERPKFKRVIMDSGAPTARAIPDWTYPVYQTQMSEFLNLTGCSRGNDEIATFSCLREIPQSTITNASLSIFAKYYGGLGIYPFQIVVDRKYISQAAHLSWESGRFHKMPILTGFNTNEANALVPRNLNTTSDFLGFLKGLLPLLSDSHLAKIEQLYPAPELSASPYANSPLSPHFLRIAAAYGDLSYIAQVQATSIYASKAKVPVWKYHFDHLTPGAESWIGVNHTSELAFVSKLWANKFTGQVADQSRLMNAYWSSFIVSGDPNARVPENTPVWPQYVFNNQTELRLANGTAYPQRDDFRREALDFWRGIPEILMH</sequence>
<dbReference type="Pfam" id="PF00135">
    <property type="entry name" value="COesterase"/>
    <property type="match status" value="1"/>
</dbReference>
<dbReference type="ESTHER" id="thacb-a0a0b7fg74">
    <property type="family name" value="Fungal_carboxylesterase_lipase"/>
</dbReference>
<feature type="domain" description="Carboxylesterase type B" evidence="4">
    <location>
        <begin position="23"/>
        <end position="532"/>
    </location>
</feature>
<name>A0A0B7FG74_THACB</name>
<dbReference type="Gene3D" id="3.40.50.1820">
    <property type="entry name" value="alpha/beta hydrolase"/>
    <property type="match status" value="1"/>
</dbReference>
<evidence type="ECO:0000313" key="5">
    <source>
        <dbReference type="EMBL" id="CEL55914.1"/>
    </source>
</evidence>
<organism evidence="5 6">
    <name type="scientific">Thanatephorus cucumeris (strain AG1-IB / isolate 7/3/14)</name>
    <name type="common">Lettuce bottom rot fungus</name>
    <name type="synonym">Rhizoctonia solani</name>
    <dbReference type="NCBI Taxonomy" id="1108050"/>
    <lineage>
        <taxon>Eukaryota</taxon>
        <taxon>Fungi</taxon>
        <taxon>Dikarya</taxon>
        <taxon>Basidiomycota</taxon>
        <taxon>Agaricomycotina</taxon>
        <taxon>Agaricomycetes</taxon>
        <taxon>Cantharellales</taxon>
        <taxon>Ceratobasidiaceae</taxon>
        <taxon>Rhizoctonia</taxon>
        <taxon>Rhizoctonia solani AG-1</taxon>
    </lineage>
</organism>
<evidence type="ECO:0000313" key="6">
    <source>
        <dbReference type="Proteomes" id="UP000059188"/>
    </source>
</evidence>
<feature type="chain" id="PRO_5005110659" description="Carboxylic ester hydrolase" evidence="3">
    <location>
        <begin position="23"/>
        <end position="541"/>
    </location>
</feature>
<dbReference type="OrthoDB" id="408631at2759"/>
<dbReference type="SUPFAM" id="SSF53474">
    <property type="entry name" value="alpha/beta-Hydrolases"/>
    <property type="match status" value="1"/>
</dbReference>
<feature type="signal peptide" evidence="3">
    <location>
        <begin position="1"/>
        <end position="22"/>
    </location>
</feature>
<dbReference type="EC" id="3.1.1.-" evidence="3"/>
<dbReference type="Proteomes" id="UP000059188">
    <property type="component" value="Unassembled WGS sequence"/>
</dbReference>
<dbReference type="InterPro" id="IPR002018">
    <property type="entry name" value="CarbesteraseB"/>
</dbReference>
<accession>A0A0B7FG74</accession>
<dbReference type="InterPro" id="IPR019826">
    <property type="entry name" value="Carboxylesterase_B_AS"/>
</dbReference>
<dbReference type="PANTHER" id="PTHR11559">
    <property type="entry name" value="CARBOXYLESTERASE"/>
    <property type="match status" value="1"/>
</dbReference>
<gene>
    <name evidence="5" type="ORF">RSOLAG1IB_01926</name>
</gene>
<evidence type="ECO:0000256" key="1">
    <source>
        <dbReference type="ARBA" id="ARBA00005964"/>
    </source>
</evidence>
<protein>
    <recommendedName>
        <fullName evidence="3">Carboxylic ester hydrolase</fullName>
        <ecNumber evidence="3">3.1.1.-</ecNumber>
    </recommendedName>
</protein>
<keyword evidence="2 3" id="KW-0378">Hydrolase</keyword>
<dbReference type="PROSITE" id="PS00122">
    <property type="entry name" value="CARBOXYLESTERASE_B_1"/>
    <property type="match status" value="1"/>
</dbReference>
<evidence type="ECO:0000259" key="4">
    <source>
        <dbReference type="Pfam" id="PF00135"/>
    </source>
</evidence>
<evidence type="ECO:0000256" key="2">
    <source>
        <dbReference type="ARBA" id="ARBA00022801"/>
    </source>
</evidence>
<dbReference type="AlphaFoldDB" id="A0A0B7FG74"/>
<proteinExistence type="inferred from homology"/>
<evidence type="ECO:0000256" key="3">
    <source>
        <dbReference type="RuleBase" id="RU361235"/>
    </source>
</evidence>
<reference evidence="5 6" key="1">
    <citation type="submission" date="2014-11" db="EMBL/GenBank/DDBJ databases">
        <authorList>
            <person name="Wibberg Daniel"/>
        </authorList>
    </citation>
    <scope>NUCLEOTIDE SEQUENCE [LARGE SCALE GENOMIC DNA]</scope>
    <source>
        <strain evidence="5">Rhizoctonia solani AG1-IB 7/3/14</strain>
    </source>
</reference>